<dbReference type="InterPro" id="IPR056823">
    <property type="entry name" value="TEN-like_YD-shell"/>
</dbReference>
<dbReference type="EMBL" id="JACOQL010000007">
    <property type="protein sequence ID" value="MBC9248494.1"/>
    <property type="molecule type" value="Genomic_DNA"/>
</dbReference>
<dbReference type="PANTHER" id="PTHR32305:SF15">
    <property type="entry name" value="PROTEIN RHSA-RELATED"/>
    <property type="match status" value="1"/>
</dbReference>
<dbReference type="InterPro" id="IPR006530">
    <property type="entry name" value="YD"/>
</dbReference>
<dbReference type="InterPro" id="IPR022385">
    <property type="entry name" value="Rhs_assc_core"/>
</dbReference>
<feature type="compositionally biased region" description="Low complexity" evidence="2">
    <location>
        <begin position="328"/>
        <end position="341"/>
    </location>
</feature>
<dbReference type="Pfam" id="PF05488">
    <property type="entry name" value="PAAR_motif"/>
    <property type="match status" value="1"/>
</dbReference>
<dbReference type="CDD" id="cd14742">
    <property type="entry name" value="PAAR_RHS"/>
    <property type="match status" value="1"/>
</dbReference>
<keyword evidence="1" id="KW-0677">Repeat</keyword>
<accession>A0A926GJL5</accession>
<evidence type="ECO:0000256" key="3">
    <source>
        <dbReference type="SAM" id="Phobius"/>
    </source>
</evidence>
<feature type="compositionally biased region" description="Polar residues" evidence="2">
    <location>
        <begin position="1"/>
        <end position="24"/>
    </location>
</feature>
<dbReference type="InterPro" id="IPR028903">
    <property type="entry name" value="Tox-REase-7_dom"/>
</dbReference>
<evidence type="ECO:0000256" key="2">
    <source>
        <dbReference type="SAM" id="MobiDB-lite"/>
    </source>
</evidence>
<keyword evidence="3" id="KW-1133">Transmembrane helix</keyword>
<evidence type="ECO:0000259" key="4">
    <source>
        <dbReference type="Pfam" id="PF03527"/>
    </source>
</evidence>
<dbReference type="Pfam" id="PF05593">
    <property type="entry name" value="RHS_repeat"/>
    <property type="match status" value="2"/>
</dbReference>
<dbReference type="InterPro" id="IPR001826">
    <property type="entry name" value="RHS"/>
</dbReference>
<feature type="region of interest" description="Disordered" evidence="2">
    <location>
        <begin position="328"/>
        <end position="358"/>
    </location>
</feature>
<keyword evidence="3" id="KW-0812">Transmembrane</keyword>
<dbReference type="PRINTS" id="PR00394">
    <property type="entry name" value="RHSPROTEIN"/>
</dbReference>
<dbReference type="Pfam" id="PF15649">
    <property type="entry name" value="Tox-REase-7"/>
    <property type="match status" value="1"/>
</dbReference>
<feature type="domain" description="DUF6531" evidence="6">
    <location>
        <begin position="377"/>
        <end position="447"/>
    </location>
</feature>
<keyword evidence="3" id="KW-0472">Membrane</keyword>
<evidence type="ECO:0000313" key="9">
    <source>
        <dbReference type="Proteomes" id="UP000608594"/>
    </source>
</evidence>
<evidence type="ECO:0000259" key="5">
    <source>
        <dbReference type="Pfam" id="PF15649"/>
    </source>
</evidence>
<feature type="domain" description="Teneurin-like YD-shell" evidence="7">
    <location>
        <begin position="703"/>
        <end position="795"/>
    </location>
</feature>
<dbReference type="Proteomes" id="UP000608594">
    <property type="component" value="Unassembled WGS sequence"/>
</dbReference>
<feature type="domain" description="Tox-REase-7" evidence="5">
    <location>
        <begin position="1485"/>
        <end position="1542"/>
    </location>
</feature>
<feature type="compositionally biased region" description="Pro residues" evidence="2">
    <location>
        <begin position="342"/>
        <end position="358"/>
    </location>
</feature>
<comment type="caution">
    <text evidence="8">The sequence shown here is derived from an EMBL/GenBank/DDBJ whole genome shotgun (WGS) entry which is preliminary data.</text>
</comment>
<sequence>MTSMQVASETSAQSGAPGSLQATPNEPAGSTPEMQAAIANQTDARGGFFQGWDSGLDFVESEGFQNSVLATEAVVASVRGGMGVIACATAAGTVASTSAIALAAGAALIPIAAGWLAGKAGNVLGSWAGDVVGDWMGLEPLSGPSELPACVGDKIYHAPSGLVAGLMAAAVVVGAVAAIGALAVLTVFSGGLASPLLVATTIAVVGGLTSGALSGAADSLGQQGEEKGEIRTGSPNVLFENKNVAHVSAFIDCQDHGLEKQCAEGSGVVYVNGFPLSRKGHKTTCDGTIQTGRETVLMDLTTSADQLDIDGGMLMRITRTVAFIGDFLPLPTGGKRPRPGGNTPPTPSLPNPPKPPKFPRINAAVNKIDNAFRKMEGDPVDVASGQVGEIRTDMFIPGTIPLVLTRSYSRGATGIQGNDWAGNWAQHLRLEGGAVIWQNPDGAEVMFEAPEDDVWGVNLRCPQMALLGRRSEALYLYDYNSQLFTIFNHRVGNRLLLSAIQDRNGNEISFHYSAEGLTAVHHSDGFELAVDSKGMVIRHAALGGTGVNDCVFTWQYDGERRLTQVDSSQTGHLRYGYDDQGRLNMWSDSHLTRAYFEYDRADRVIRNWSDSGHLAVELAYDIAARRTRVTDAAGVVKFFDWNDRGLVWREIDADGGEWLTRWGPACEVLERQDPLGNRWSYDYDGVGCLLRATDPEGHSETWEYDANRQPIAHIDAMGARTEFRYNARGNLVQIVDPTGAVRQYRRDQQGKLTRIELPQDRQTRIYYDALNRPTRLQMPSGSSVRMFHDTEGRMIRQIDEIGAETLMDYTRGPENQRGALRQVTLPDGTIITATYDSEGLVSSASNGMGDLRKFRYGAFDIPLETQDPQGNRVRLEHDYALRLTAVINEMGQRYELSYDRVGNLVAEKDYSGLVTRYEYDAAGRLTRRIAPNGGESRYDWSPAGLLTRSESWDGISLSVTTTVYDAAGRATRIASDDSTITRAYDIAGRMVSETVDGRQMTYTYQPGSAAPVSRGGDGLGLDLDYSADGHVSAMRFVGTELRFEHDLRGLEVLRQSAAGFTQEQGWDVMRRLTGQLVGPEMMHGRGSAARVERGYGWDRAGRAIAITDRAAGLTELRYDARGLVTDTYQQRADGSSPILRQYDYDPSRNLSGLIENMRAERIEDQAGRVRRRGHITYQHDDCGRVILKRHEEPGFRPRIWKMAWDANDRLVRLTTPDGAVWRYEYDALGRRIRRMRVIDGGQTTRSPDDWSVPDDTDPPVPAPGSAEVVPLQQRMGSAYQWDGDRIVAEAPLYADGSVAWDRAEHWVYDPGSFRPLARVYGDEVAHVVTDHIGTPRELVSADGRKVLWRAQLSLWGKVDQLEQAANDNAPPITCPIRFQGQWEDAESGLYYNRYRYYDVDAAQYLSPDPIGLDGGIRPQGYVVDPNGWVDPLGLAACIVTNRRNGRKFQQQVIDSMSHVNATENGTPYTVSIPRSPNNPTTGNINVTTIPDIMGPNVGGIIEVKDVRNLSLSRQLRAQIELANQTGQPFNLVVSPRTQYVSGPLLKAIRAGGGDVYIYDPSGSGSLSVWP</sequence>
<evidence type="ECO:0000259" key="7">
    <source>
        <dbReference type="Pfam" id="PF25023"/>
    </source>
</evidence>
<feature type="region of interest" description="Disordered" evidence="2">
    <location>
        <begin position="1239"/>
        <end position="1265"/>
    </location>
</feature>
<keyword evidence="9" id="KW-1185">Reference proteome</keyword>
<dbReference type="NCBIfam" id="TIGR01643">
    <property type="entry name" value="YD_repeat_2x"/>
    <property type="match status" value="7"/>
</dbReference>
<dbReference type="Gene3D" id="2.60.200.60">
    <property type="match status" value="1"/>
</dbReference>
<name>A0A926GJL5_9RHOB</name>
<feature type="domain" description="RHS protein conserved region" evidence="4">
    <location>
        <begin position="1324"/>
        <end position="1358"/>
    </location>
</feature>
<evidence type="ECO:0000259" key="6">
    <source>
        <dbReference type="Pfam" id="PF20148"/>
    </source>
</evidence>
<dbReference type="Pfam" id="PF03527">
    <property type="entry name" value="RHS"/>
    <property type="match status" value="1"/>
</dbReference>
<dbReference type="Pfam" id="PF20148">
    <property type="entry name" value="DUF6531"/>
    <property type="match status" value="1"/>
</dbReference>
<dbReference type="InterPro" id="IPR008727">
    <property type="entry name" value="PAAR_motif"/>
</dbReference>
<reference evidence="8" key="1">
    <citation type="submission" date="2020-08" db="EMBL/GenBank/DDBJ databases">
        <title>Paracoccus amoyensis sp. nov., isolated from the surface seawater at coast of Xiamen, Fujian.</title>
        <authorList>
            <person name="Lyu L."/>
        </authorList>
    </citation>
    <scope>NUCLEOTIDE SEQUENCE</scope>
    <source>
        <strain evidence="8">11-3</strain>
    </source>
</reference>
<feature type="transmembrane region" description="Helical" evidence="3">
    <location>
        <begin position="195"/>
        <end position="217"/>
    </location>
</feature>
<dbReference type="NCBIfam" id="TIGR03696">
    <property type="entry name" value="Rhs_assc_core"/>
    <property type="match status" value="1"/>
</dbReference>
<feature type="region of interest" description="Disordered" evidence="2">
    <location>
        <begin position="1"/>
        <end position="31"/>
    </location>
</feature>
<gene>
    <name evidence="8" type="ORF">H4P12_17675</name>
</gene>
<organism evidence="8 9">
    <name type="scientific">Paracoccus amoyensis</name>
    <dbReference type="NCBI Taxonomy" id="2760093"/>
    <lineage>
        <taxon>Bacteria</taxon>
        <taxon>Pseudomonadati</taxon>
        <taxon>Pseudomonadota</taxon>
        <taxon>Alphaproteobacteria</taxon>
        <taxon>Rhodobacterales</taxon>
        <taxon>Paracoccaceae</taxon>
        <taxon>Paracoccus</taxon>
    </lineage>
</organism>
<dbReference type="InterPro" id="IPR045351">
    <property type="entry name" value="DUF6531"/>
</dbReference>
<evidence type="ECO:0000313" key="8">
    <source>
        <dbReference type="EMBL" id="MBC9248494.1"/>
    </source>
</evidence>
<dbReference type="Gene3D" id="2.180.10.10">
    <property type="entry name" value="RHS repeat-associated core"/>
    <property type="match status" value="2"/>
</dbReference>
<protein>
    <submittedName>
        <fullName evidence="8">PAAR domain-containing protein</fullName>
    </submittedName>
</protein>
<dbReference type="InterPro" id="IPR050708">
    <property type="entry name" value="T6SS_VgrG/RHS"/>
</dbReference>
<feature type="transmembrane region" description="Helical" evidence="3">
    <location>
        <begin position="162"/>
        <end position="188"/>
    </location>
</feature>
<evidence type="ECO:0000256" key="1">
    <source>
        <dbReference type="ARBA" id="ARBA00022737"/>
    </source>
</evidence>
<dbReference type="PANTHER" id="PTHR32305">
    <property type="match status" value="1"/>
</dbReference>
<proteinExistence type="predicted"/>
<feature type="transmembrane region" description="Helical" evidence="3">
    <location>
        <begin position="99"/>
        <end position="117"/>
    </location>
</feature>
<dbReference type="Pfam" id="PF25023">
    <property type="entry name" value="TEN_YD-shell"/>
    <property type="match status" value="1"/>
</dbReference>
<dbReference type="InterPro" id="IPR031325">
    <property type="entry name" value="RHS_repeat"/>
</dbReference>